<feature type="region of interest" description="Disordered" evidence="5">
    <location>
        <begin position="301"/>
        <end position="359"/>
    </location>
</feature>
<sequence>MDNHISSTNERLMCIKENLSNEATFKNAVLELLEWCSDPRAFHPNFEQSLISCLTVVSQVALQPGFQLGLAYQLLSTCTSQRHKFTPKSANMLIYWTEELSRMYALNQEQGMSDNPHYWMNPNRTNPNQTSNAFSRGPVQDIPNSTASPWHSSRESMMAQQYANQQNGSIKTTELPYQRSQQFNTTPTPSTFPSGASQTNYNPYSRNEPPFKSYAHPPQENHLSNSPHNISNREELKQEGPLIAHIEAIKNPLTGNQFNSSHIREENLENSLNPDMKAYRSRQLALNQPMSAVPNPFQQRLFASTPGANRPDRQNLPGNLNSHRQNRQINSLTSKRPSSVYNNLPISRPGPYPDSSQLLNPDVYGPSTAKKSNDIETAYIKPNNNNQFAYTNNFMDPRPGFEGNTPLHGNNSNSFQPPEVFPGLPSNQSDSMHRMNSQSNYSMYPYPIEPRLSFPVRDGVILPPFRLEHNIAVSSHEFYLRDNVYPVLMMRADLELQLKCFHHEDRYCTTNWPASVSVSVNEHQMFITRNIDGQTTTVQGMPNEHKPLNLKQVVRPSRNLIQITVSQCCCSHNFILHLVHRPSVTSVVEGLMRKRIVSVDMSISKIKRILNFIPHEIPNISYNQKGERIVRINVECAISFRQIKIPARGQDCQHVQCYDLSTYVNLNADRTLWRCPICQKEAALESLHIDGYVNKLLSHVSSDVKYIWVNPEQNWSIVSCYKAGYVNGSSLYDQNVNPWASAANSKNINSPLQKSTPNSDKNIFDRSGAEVELLSTTTHSHLPENDMTMNLPDSIEKSKNDGINVDNNKNTFSNENSTNILHSLSVLSESVSTNQVSNIENKTKNFNGQMKMSPNKPKSTLENMLPYRQSPMSADPKKDNSPAALRLKPMSVEESSIHSILQSDGVHSMPKSVSDKSTIENDTSQQNVSTVESFTLNEKTENFVAVDFDPMDLIESGGDLDCNTDLENNFINSDNFNLIDDEMLCDMEDVNNIDFVQFMGVGNNAPRDDNKHLNVVNSNSQRVSDINENQNINPTPFTPESFDSDKKGIGKVGDK</sequence>
<gene>
    <name evidence="7" type="ORF">A3Q56_03773</name>
</gene>
<keyword evidence="1" id="KW-0479">Metal-binding</keyword>
<dbReference type="Gene3D" id="3.30.40.10">
    <property type="entry name" value="Zinc/RING finger domain, C3HC4 (zinc finger)"/>
    <property type="match status" value="1"/>
</dbReference>
<protein>
    <recommendedName>
        <fullName evidence="6">SP-RING-type domain-containing protein</fullName>
    </recommendedName>
</protein>
<keyword evidence="8" id="KW-1185">Reference proteome</keyword>
<dbReference type="Pfam" id="PF18028">
    <property type="entry name" value="Zmiz1_N"/>
    <property type="match status" value="1"/>
</dbReference>
<dbReference type="GO" id="GO:0003712">
    <property type="term" value="F:transcription coregulator activity"/>
    <property type="evidence" value="ECO:0007669"/>
    <property type="project" value="TreeGrafter"/>
</dbReference>
<feature type="region of interest" description="Disordered" evidence="5">
    <location>
        <begin position="121"/>
        <end position="167"/>
    </location>
</feature>
<name>A0A177B511_9BILA</name>
<feature type="compositionally biased region" description="Polar residues" evidence="5">
    <location>
        <begin position="425"/>
        <end position="436"/>
    </location>
</feature>
<feature type="compositionally biased region" description="Polar residues" evidence="5">
    <location>
        <begin position="195"/>
        <end position="205"/>
    </location>
</feature>
<feature type="compositionally biased region" description="Polar residues" evidence="5">
    <location>
        <begin position="158"/>
        <end position="167"/>
    </location>
</feature>
<accession>A0A177B511</accession>
<dbReference type="InterPro" id="IPR057847">
    <property type="entry name" value="ZMIZ1/ZMIZ2_GBD-like"/>
</dbReference>
<dbReference type="GO" id="GO:0000785">
    <property type="term" value="C:chromatin"/>
    <property type="evidence" value="ECO:0007669"/>
    <property type="project" value="TreeGrafter"/>
</dbReference>
<dbReference type="GO" id="GO:0006357">
    <property type="term" value="P:regulation of transcription by RNA polymerase II"/>
    <property type="evidence" value="ECO:0007669"/>
    <property type="project" value="TreeGrafter"/>
</dbReference>
<comment type="caution">
    <text evidence="7">The sequence shown here is derived from an EMBL/GenBank/DDBJ whole genome shotgun (WGS) entry which is preliminary data.</text>
</comment>
<dbReference type="PANTHER" id="PTHR10782">
    <property type="entry name" value="ZINC FINGER MIZ DOMAIN-CONTAINING PROTEIN"/>
    <property type="match status" value="1"/>
</dbReference>
<evidence type="ECO:0000256" key="2">
    <source>
        <dbReference type="ARBA" id="ARBA00022771"/>
    </source>
</evidence>
<evidence type="ECO:0000256" key="4">
    <source>
        <dbReference type="PROSITE-ProRule" id="PRU00452"/>
    </source>
</evidence>
<reference evidence="7 8" key="1">
    <citation type="submission" date="2016-04" db="EMBL/GenBank/DDBJ databases">
        <title>The genome of Intoshia linei affirms orthonectids as highly simplified spiralians.</title>
        <authorList>
            <person name="Mikhailov K.V."/>
            <person name="Slusarev G.S."/>
            <person name="Nikitin M.A."/>
            <person name="Logacheva M.D."/>
            <person name="Penin A."/>
            <person name="Aleoshin V."/>
            <person name="Panchin Y.V."/>
        </authorList>
    </citation>
    <scope>NUCLEOTIDE SEQUENCE [LARGE SCALE GENOMIC DNA]</scope>
    <source>
        <strain evidence="7">Intl2013</strain>
        <tissue evidence="7">Whole animal</tissue>
    </source>
</reference>
<evidence type="ECO:0000313" key="7">
    <source>
        <dbReference type="EMBL" id="OAF68494.1"/>
    </source>
</evidence>
<feature type="compositionally biased region" description="Low complexity" evidence="5">
    <location>
        <begin position="180"/>
        <end position="194"/>
    </location>
</feature>
<dbReference type="AlphaFoldDB" id="A0A177B511"/>
<dbReference type="Pfam" id="PF25527">
    <property type="entry name" value="GBD-like_ZMIZ1_ZMIZ2"/>
    <property type="match status" value="1"/>
</dbReference>
<dbReference type="InterPro" id="IPR040797">
    <property type="entry name" value="ZMIZ1_N"/>
</dbReference>
<feature type="region of interest" description="Disordered" evidence="5">
    <location>
        <begin position="179"/>
        <end position="225"/>
    </location>
</feature>
<proteinExistence type="predicted"/>
<organism evidence="7 8">
    <name type="scientific">Intoshia linei</name>
    <dbReference type="NCBI Taxonomy" id="1819745"/>
    <lineage>
        <taxon>Eukaryota</taxon>
        <taxon>Metazoa</taxon>
        <taxon>Spiralia</taxon>
        <taxon>Lophotrochozoa</taxon>
        <taxon>Mesozoa</taxon>
        <taxon>Orthonectida</taxon>
        <taxon>Rhopaluridae</taxon>
        <taxon>Intoshia</taxon>
    </lineage>
</organism>
<evidence type="ECO:0000256" key="5">
    <source>
        <dbReference type="SAM" id="MobiDB-lite"/>
    </source>
</evidence>
<evidence type="ECO:0000313" key="8">
    <source>
        <dbReference type="Proteomes" id="UP000078046"/>
    </source>
</evidence>
<feature type="region of interest" description="Disordered" evidence="5">
    <location>
        <begin position="905"/>
        <end position="926"/>
    </location>
</feature>
<dbReference type="EMBL" id="LWCA01000437">
    <property type="protein sequence ID" value="OAF68494.1"/>
    <property type="molecule type" value="Genomic_DNA"/>
</dbReference>
<feature type="compositionally biased region" description="Polar residues" evidence="5">
    <location>
        <begin position="316"/>
        <end position="345"/>
    </location>
</feature>
<dbReference type="InterPro" id="IPR004181">
    <property type="entry name" value="Znf_MIZ"/>
</dbReference>
<dbReference type="Pfam" id="PF02891">
    <property type="entry name" value="zf-MIZ"/>
    <property type="match status" value="1"/>
</dbReference>
<feature type="region of interest" description="Disordered" evidence="5">
    <location>
        <begin position="403"/>
        <end position="436"/>
    </location>
</feature>
<dbReference type="OrthoDB" id="27975at2759"/>
<dbReference type="InterPro" id="IPR013083">
    <property type="entry name" value="Znf_RING/FYVE/PHD"/>
</dbReference>
<feature type="compositionally biased region" description="Polar residues" evidence="5">
    <location>
        <begin position="1021"/>
        <end position="1035"/>
    </location>
</feature>
<feature type="domain" description="SP-RING-type" evidence="6">
    <location>
        <begin position="621"/>
        <end position="702"/>
    </location>
</feature>
<keyword evidence="2 4" id="KW-0863">Zinc-finger</keyword>
<dbReference type="GO" id="GO:0008270">
    <property type="term" value="F:zinc ion binding"/>
    <property type="evidence" value="ECO:0007669"/>
    <property type="project" value="UniProtKB-KW"/>
</dbReference>
<feature type="compositionally biased region" description="Polar residues" evidence="5">
    <location>
        <begin position="142"/>
        <end position="151"/>
    </location>
</feature>
<dbReference type="PROSITE" id="PS51044">
    <property type="entry name" value="ZF_SP_RING"/>
    <property type="match status" value="1"/>
</dbReference>
<feature type="compositionally biased region" description="Polar residues" evidence="5">
    <location>
        <begin position="122"/>
        <end position="134"/>
    </location>
</feature>
<feature type="region of interest" description="Disordered" evidence="5">
    <location>
        <begin position="1021"/>
        <end position="1055"/>
    </location>
</feature>
<dbReference type="GO" id="GO:0016925">
    <property type="term" value="P:protein sumoylation"/>
    <property type="evidence" value="ECO:0007669"/>
    <property type="project" value="TreeGrafter"/>
</dbReference>
<feature type="compositionally biased region" description="Basic and acidic residues" evidence="5">
    <location>
        <begin position="1043"/>
        <end position="1055"/>
    </location>
</feature>
<evidence type="ECO:0000256" key="3">
    <source>
        <dbReference type="ARBA" id="ARBA00022833"/>
    </source>
</evidence>
<dbReference type="Proteomes" id="UP000078046">
    <property type="component" value="Unassembled WGS sequence"/>
</dbReference>
<dbReference type="GO" id="GO:0061665">
    <property type="term" value="F:SUMO ligase activity"/>
    <property type="evidence" value="ECO:0007669"/>
    <property type="project" value="TreeGrafter"/>
</dbReference>
<evidence type="ECO:0000259" key="6">
    <source>
        <dbReference type="PROSITE" id="PS51044"/>
    </source>
</evidence>
<evidence type="ECO:0000256" key="1">
    <source>
        <dbReference type="ARBA" id="ARBA00022723"/>
    </source>
</evidence>
<keyword evidence="3" id="KW-0862">Zinc</keyword>
<feature type="compositionally biased region" description="Polar residues" evidence="5">
    <location>
        <begin position="407"/>
        <end position="416"/>
    </location>
</feature>
<dbReference type="PANTHER" id="PTHR10782:SF4">
    <property type="entry name" value="TONALLI, ISOFORM E"/>
    <property type="match status" value="1"/>
</dbReference>